<dbReference type="InterPro" id="IPR010204">
    <property type="entry name" value="NqrC"/>
</dbReference>
<dbReference type="EMBL" id="FO681348">
    <property type="protein sequence ID" value="CCV65241.1"/>
    <property type="molecule type" value="Genomic_DNA"/>
</dbReference>
<reference evidence="17 18" key="1">
    <citation type="journal article" date="2013" name="J. Mol. Microbiol. Biotechnol.">
        <title>Analysis of the Complete Genomes of Acholeplasma brassicae , A. palmae and A. laidlawii and Their Comparison to the Obligate Parasites from ' Candidatus Phytoplasma'.</title>
        <authorList>
            <person name="Kube M."/>
            <person name="Siewert C."/>
            <person name="Migdoll A.M."/>
            <person name="Duduk B."/>
            <person name="Holz S."/>
            <person name="Rabus R."/>
            <person name="Seemuller E."/>
            <person name="Mitrovic J."/>
            <person name="Muller I."/>
            <person name="Buttner C."/>
            <person name="Reinhardt R."/>
        </authorList>
    </citation>
    <scope>NUCLEOTIDE SEQUENCE [LARGE SCALE GENOMIC DNA]</scope>
    <source>
        <strain evidence="18">0502</strain>
    </source>
</reference>
<keyword evidence="15" id="KW-0739">Sodium transport</keyword>
<sequence length="197" mass="22174">MRQYINMLVFVVILGSVVSFLLVGADLLTKDRIARNDEALLKSSILDAYDISYSFNTVFERFDETVEEVVIEDTTFYIDKETNRVSYIFKGSGVWGPIEAIMTLEADFKTIVSISILAQEETPGLGGVLAEAWYLEKYSGTVLSDQSPYIIIRHGNEDNLPNEVDAITGGTRTSEAFMKMVNETYPMYKTLFESRGN</sequence>
<keyword evidence="14" id="KW-0472">Membrane</keyword>
<evidence type="ECO:0000313" key="18">
    <source>
        <dbReference type="Proteomes" id="UP000032737"/>
    </source>
</evidence>
<dbReference type="RefSeq" id="WP_030004103.1">
    <property type="nucleotide sequence ID" value="NC_022549.1"/>
</dbReference>
<evidence type="ECO:0000256" key="2">
    <source>
        <dbReference type="ARBA" id="ARBA00022475"/>
    </source>
</evidence>
<evidence type="ECO:0000256" key="3">
    <source>
        <dbReference type="ARBA" id="ARBA00022519"/>
    </source>
</evidence>
<evidence type="ECO:0000256" key="4">
    <source>
        <dbReference type="ARBA" id="ARBA00022553"/>
    </source>
</evidence>
<organism evidence="17 18">
    <name type="scientific">Acholeplasma brassicae</name>
    <dbReference type="NCBI Taxonomy" id="61635"/>
    <lineage>
        <taxon>Bacteria</taxon>
        <taxon>Bacillati</taxon>
        <taxon>Mycoplasmatota</taxon>
        <taxon>Mollicutes</taxon>
        <taxon>Acholeplasmatales</taxon>
        <taxon>Acholeplasmataceae</taxon>
        <taxon>Acholeplasma</taxon>
    </lineage>
</organism>
<dbReference type="PANTHER" id="PTHR37838:SF1">
    <property type="entry name" value="NA(+)-TRANSLOCATING NADH-QUINONE REDUCTASE SUBUNIT C"/>
    <property type="match status" value="1"/>
</dbReference>
<evidence type="ECO:0000313" key="17">
    <source>
        <dbReference type="EMBL" id="CCV65241.1"/>
    </source>
</evidence>
<evidence type="ECO:0000256" key="7">
    <source>
        <dbReference type="ARBA" id="ARBA00022692"/>
    </source>
</evidence>
<dbReference type="STRING" id="61635.BN85302200"/>
<evidence type="ECO:0000259" key="16">
    <source>
        <dbReference type="SMART" id="SM00900"/>
    </source>
</evidence>
<keyword evidence="3" id="KW-0997">Cell inner membrane</keyword>
<evidence type="ECO:0000256" key="6">
    <source>
        <dbReference type="ARBA" id="ARBA00022643"/>
    </source>
</evidence>
<evidence type="ECO:0000256" key="9">
    <source>
        <dbReference type="ARBA" id="ARBA00022989"/>
    </source>
</evidence>
<keyword evidence="13 17" id="KW-0830">Ubiquinone</keyword>
<evidence type="ECO:0000256" key="1">
    <source>
        <dbReference type="ARBA" id="ARBA00022448"/>
    </source>
</evidence>
<evidence type="ECO:0000256" key="15">
    <source>
        <dbReference type="ARBA" id="ARBA00023201"/>
    </source>
</evidence>
<keyword evidence="4" id="KW-0597">Phosphoprotein</keyword>
<keyword evidence="10" id="KW-0520">NAD</keyword>
<dbReference type="Pfam" id="PF04205">
    <property type="entry name" value="FMN_bind"/>
    <property type="match status" value="1"/>
</dbReference>
<dbReference type="OrthoDB" id="9794010at2"/>
<evidence type="ECO:0000256" key="8">
    <source>
        <dbReference type="ARBA" id="ARBA00022967"/>
    </source>
</evidence>
<accession>U4KMF4</accession>
<dbReference type="AlphaFoldDB" id="U4KMF4"/>
<dbReference type="SMART" id="SM00900">
    <property type="entry name" value="FMN_bind"/>
    <property type="match status" value="1"/>
</dbReference>
<dbReference type="PANTHER" id="PTHR37838">
    <property type="entry name" value="NA(+)-TRANSLOCATING NADH-QUINONE REDUCTASE SUBUNIT C"/>
    <property type="match status" value="1"/>
</dbReference>
<dbReference type="GO" id="GO:0010181">
    <property type="term" value="F:FMN binding"/>
    <property type="evidence" value="ECO:0007669"/>
    <property type="project" value="InterPro"/>
</dbReference>
<dbReference type="Proteomes" id="UP000032737">
    <property type="component" value="Chromosome"/>
</dbReference>
<evidence type="ECO:0000256" key="11">
    <source>
        <dbReference type="ARBA" id="ARBA00023053"/>
    </source>
</evidence>
<gene>
    <name evidence="17" type="primary">nqrC</name>
    <name evidence="17" type="ORF">BN85302200</name>
</gene>
<keyword evidence="12" id="KW-0406">Ion transport</keyword>
<evidence type="ECO:0000256" key="12">
    <source>
        <dbReference type="ARBA" id="ARBA00023065"/>
    </source>
</evidence>
<keyword evidence="1" id="KW-0813">Transport</keyword>
<keyword evidence="18" id="KW-1185">Reference proteome</keyword>
<evidence type="ECO:0000256" key="10">
    <source>
        <dbReference type="ARBA" id="ARBA00023027"/>
    </source>
</evidence>
<keyword evidence="2" id="KW-1003">Cell membrane</keyword>
<dbReference type="GO" id="GO:0016655">
    <property type="term" value="F:oxidoreductase activity, acting on NAD(P)H, quinone or similar compound as acceptor"/>
    <property type="evidence" value="ECO:0007669"/>
    <property type="project" value="InterPro"/>
</dbReference>
<keyword evidence="7" id="KW-0812">Transmembrane</keyword>
<dbReference type="GO" id="GO:0006814">
    <property type="term" value="P:sodium ion transport"/>
    <property type="evidence" value="ECO:0007669"/>
    <property type="project" value="UniProtKB-KW"/>
</dbReference>
<name>U4KMF4_9MOLU</name>
<keyword evidence="9" id="KW-1133">Transmembrane helix</keyword>
<keyword evidence="6" id="KW-0288">FMN</keyword>
<proteinExistence type="predicted"/>
<evidence type="ECO:0000256" key="14">
    <source>
        <dbReference type="ARBA" id="ARBA00023136"/>
    </source>
</evidence>
<evidence type="ECO:0000256" key="13">
    <source>
        <dbReference type="ARBA" id="ARBA00023075"/>
    </source>
</evidence>
<keyword evidence="5" id="KW-0285">Flavoprotein</keyword>
<keyword evidence="11" id="KW-0915">Sodium</keyword>
<dbReference type="InterPro" id="IPR007329">
    <property type="entry name" value="FMN-bd"/>
</dbReference>
<protein>
    <submittedName>
        <fullName evidence="17">Na+-transporting ubiquinone oxidoreductase subunit C</fullName>
    </submittedName>
</protein>
<feature type="domain" description="FMN-binding" evidence="16">
    <location>
        <begin position="93"/>
        <end position="188"/>
    </location>
</feature>
<evidence type="ECO:0000256" key="5">
    <source>
        <dbReference type="ARBA" id="ARBA00022630"/>
    </source>
</evidence>
<keyword evidence="8" id="KW-1278">Translocase</keyword>
<dbReference type="KEGG" id="abra:BN85302200"/>
<dbReference type="GO" id="GO:0016020">
    <property type="term" value="C:membrane"/>
    <property type="evidence" value="ECO:0007669"/>
    <property type="project" value="InterPro"/>
</dbReference>
<dbReference type="HOGENOM" id="CLU_077882_0_2_14"/>